<keyword evidence="2" id="KW-1185">Reference proteome</keyword>
<evidence type="ECO:0000313" key="1">
    <source>
        <dbReference type="EMBL" id="GBL61679.1"/>
    </source>
</evidence>
<dbReference type="OrthoDB" id="6424541at2759"/>
<protein>
    <recommendedName>
        <fullName evidence="3">Protein kinase domain-containing protein</fullName>
    </recommendedName>
</protein>
<organism evidence="1 2">
    <name type="scientific">Araneus ventricosus</name>
    <name type="common">Orbweaver spider</name>
    <name type="synonym">Epeira ventricosa</name>
    <dbReference type="NCBI Taxonomy" id="182803"/>
    <lineage>
        <taxon>Eukaryota</taxon>
        <taxon>Metazoa</taxon>
        <taxon>Ecdysozoa</taxon>
        <taxon>Arthropoda</taxon>
        <taxon>Chelicerata</taxon>
        <taxon>Arachnida</taxon>
        <taxon>Araneae</taxon>
        <taxon>Araneomorphae</taxon>
        <taxon>Entelegynae</taxon>
        <taxon>Araneoidea</taxon>
        <taxon>Araneidae</taxon>
        <taxon>Araneus</taxon>
    </lineage>
</organism>
<dbReference type="AlphaFoldDB" id="A0A4Y1ZQA1"/>
<proteinExistence type="predicted"/>
<dbReference type="Gene3D" id="3.30.200.20">
    <property type="entry name" value="Phosphorylase Kinase, domain 1"/>
    <property type="match status" value="1"/>
</dbReference>
<comment type="caution">
    <text evidence="1">The sequence shown here is derived from an EMBL/GenBank/DDBJ whole genome shotgun (WGS) entry which is preliminary data.</text>
</comment>
<evidence type="ECO:0008006" key="3">
    <source>
        <dbReference type="Google" id="ProtNLM"/>
    </source>
</evidence>
<dbReference type="Proteomes" id="UP000499080">
    <property type="component" value="Unassembled WGS sequence"/>
</dbReference>
<accession>A0A4Y1ZQA1</accession>
<sequence length="115" mass="12950">MRARDIFADEMATFQEALISVEVNLPISSSTRKQKTAKKIAEGSYGEIYKFEHIDGTERVFKCIPIDGQHAMNSYENISLSVAVPDIVASKYANSIYLASNFPVAICKEQKYIYM</sequence>
<name>A0A4Y1ZQA1_ARAVE</name>
<evidence type="ECO:0000313" key="2">
    <source>
        <dbReference type="Proteomes" id="UP000499080"/>
    </source>
</evidence>
<gene>
    <name evidence="1" type="ORF">AVEN_192410_1</name>
</gene>
<dbReference type="EMBL" id="BGPR01152008">
    <property type="protein sequence ID" value="GBL61679.1"/>
    <property type="molecule type" value="Genomic_DNA"/>
</dbReference>
<reference evidence="1 2" key="1">
    <citation type="journal article" date="2019" name="Sci. Rep.">
        <title>Orb-weaving spider Araneus ventricosus genome elucidates the spidroin gene catalogue.</title>
        <authorList>
            <person name="Kono N."/>
            <person name="Nakamura H."/>
            <person name="Ohtoshi R."/>
            <person name="Moran D.A.P."/>
            <person name="Shinohara A."/>
            <person name="Yoshida Y."/>
            <person name="Fujiwara M."/>
            <person name="Mori M."/>
            <person name="Tomita M."/>
            <person name="Arakawa K."/>
        </authorList>
    </citation>
    <scope>NUCLEOTIDE SEQUENCE [LARGE SCALE GENOMIC DNA]</scope>
</reference>